<dbReference type="RefSeq" id="WP_013907688.1">
    <property type="nucleotide sequence ID" value="NC_015681.1"/>
</dbReference>
<organism evidence="9 10">
    <name type="scientific">Thermodesulfatator indicus (strain DSM 15286 / JCM 11887 / CIR29812)</name>
    <dbReference type="NCBI Taxonomy" id="667014"/>
    <lineage>
        <taxon>Bacteria</taxon>
        <taxon>Pseudomonadati</taxon>
        <taxon>Thermodesulfobacteriota</taxon>
        <taxon>Thermodesulfobacteria</taxon>
        <taxon>Thermodesulfobacteriales</taxon>
        <taxon>Thermodesulfatatoraceae</taxon>
        <taxon>Thermodesulfatator</taxon>
    </lineage>
</organism>
<dbReference type="EC" id="2.7.7.42" evidence="9"/>
<protein>
    <submittedName>
        <fullName evidence="9">(Glutamate--ammonia-ligase) adenylyltransferase</fullName>
        <ecNumber evidence="9">2.7.7.42</ecNumber>
    </submittedName>
</protein>
<evidence type="ECO:0000313" key="9">
    <source>
        <dbReference type="EMBL" id="AEH44946.1"/>
    </source>
</evidence>
<dbReference type="PaxDb" id="667014-Thein_1075"/>
<gene>
    <name evidence="9" type="ordered locus">Thein_1075</name>
</gene>
<dbReference type="CDD" id="cd05401">
    <property type="entry name" value="NT_GlnE_GlnD_like"/>
    <property type="match status" value="2"/>
</dbReference>
<accession>F8ADY1</accession>
<dbReference type="InterPro" id="IPR005190">
    <property type="entry name" value="GlnE_rpt_dom"/>
</dbReference>
<evidence type="ECO:0000256" key="4">
    <source>
        <dbReference type="ARBA" id="ARBA00022840"/>
    </source>
</evidence>
<evidence type="ECO:0000256" key="6">
    <source>
        <dbReference type="ARBA" id="ARBA00023268"/>
    </source>
</evidence>
<evidence type="ECO:0000256" key="1">
    <source>
        <dbReference type="ARBA" id="ARBA00022679"/>
    </source>
</evidence>
<dbReference type="GO" id="GO:0008882">
    <property type="term" value="F:[glutamate-ammonia-ligase] adenylyltransferase activity"/>
    <property type="evidence" value="ECO:0007669"/>
    <property type="project" value="UniProtKB-EC"/>
</dbReference>
<sequence>MQVNFKCLEPPDSEWASFNLERLKEAHSDFPWGRIPHENLSLLKNLLGFSPYATNILLRRKDVLELFCSYPLPKPKGSRNLFREIAQKTDSLKDWKDLAVFLRRIKQREMIKILAHDLAGREFRKTVFAITALAEASLKAILFWLTSTSYPEDFREKFFILGMGKFGARELNYSSDIDIIYFFHAPLNEKERFIALAREITRIMDTLIEGDRVFRVDLGLRPGGKDGELVYSARAGVNYYFYQAHPFERLAMVKARPVAGNIKLGKSFLKVLRPVIYPQFLDFAYLEHIKDLKARIEKEARKKGAERNIKIGPGGIRSVEFFCQTLQMIFGGKHPYLRTRHTLWALNHLAKYKILPSDEALFLKKAYVFLRQVEHRIQTVHFRQTYTLPEEETSLKRLAKSLGYQGEEAHRIFLDELNVLRQQTERIFLSLLEPEKSKASNLSGKIDLFFDGEISSKELAGELNLPSHLLKDIKNILVAKGPLAARRAPLLKDIFKVVLEKAVIWGVKTETLAKLLSFFERLGGRLSFYHALRHDPEKIEDLLEIFEKSAFLSHLLMEVPGAAEALFELEISFILPVIPSGMELEQALGLLRMAKNEEIFRVAYLDLKQKIPFPQVPERLSILAESIIKETYNLASSSKQYPPHLLTILGLGKLGGKELGYRSDLDMVFIAPSEEEMVPATKLVQRFMHYLTTPLPEGPGYEVDTRLRPEGRKGPLVATVEGFLKYHQEDSGLWEKLALLRLKPLAGDLEAGELLLKRLREVLSSFEFGASQAEEIRQMRFKMEKERTTPGRFNPKVSRGGLADIEFVTFWLILKNIREKDLWGGPIPLVLNKLAQKGIVPSKVAKKLEANYLFLRRLEQLLILLLDKSGEEKEYSFSEIKLCESYLGSGLEEKLKQICEENRKLFEEWLA</sequence>
<keyword evidence="6" id="KW-0511">Multifunctional enzyme</keyword>
<dbReference type="Gene3D" id="3.30.460.10">
    <property type="entry name" value="Beta Polymerase, domain 2"/>
    <property type="match status" value="2"/>
</dbReference>
<keyword evidence="3" id="KW-0547">Nucleotide-binding</keyword>
<name>F8ADY1_THEID</name>
<reference evidence="9 10" key="2">
    <citation type="journal article" date="2012" name="Stand. Genomic Sci.">
        <title>Complete genome sequence of the thermophilic sulfate-reducing ocean bacterium Thermodesulfatator indicus type strain (CIR29812(T)).</title>
        <authorList>
            <person name="Anderson I."/>
            <person name="Saunders E."/>
            <person name="Lapidus A."/>
            <person name="Nolan M."/>
            <person name="Lucas S."/>
            <person name="Tice H."/>
            <person name="Del Rio T.G."/>
            <person name="Cheng J.F."/>
            <person name="Han C."/>
            <person name="Tapia R."/>
            <person name="Goodwin L.A."/>
            <person name="Pitluck S."/>
            <person name="Liolios K."/>
            <person name="Mavromatis K."/>
            <person name="Pagani I."/>
            <person name="Ivanova N."/>
            <person name="Mikhailova N."/>
            <person name="Pati A."/>
            <person name="Chen A."/>
            <person name="Palaniappan K."/>
            <person name="Land M."/>
            <person name="Hauser L."/>
            <person name="Jeffries C.D."/>
            <person name="Chang Y.J."/>
            <person name="Brambilla E.M."/>
            <person name="Rohde M."/>
            <person name="Spring S."/>
            <person name="Goker M."/>
            <person name="Detter J.C."/>
            <person name="Woyke T."/>
            <person name="Bristow J."/>
            <person name="Eisen J.A."/>
            <person name="Markowitz V."/>
            <person name="Hugenholtz P."/>
            <person name="Kyrpides N.C."/>
            <person name="Klenk H.P."/>
        </authorList>
    </citation>
    <scope>NUCLEOTIDE SEQUENCE [LARGE SCALE GENOMIC DNA]</scope>
    <source>
        <strain evidence="10">DSM 15286 / JCM 11887 / CIR29812</strain>
    </source>
</reference>
<dbReference type="KEGG" id="tid:Thein_1075"/>
<evidence type="ECO:0000259" key="8">
    <source>
        <dbReference type="Pfam" id="PF08335"/>
    </source>
</evidence>
<evidence type="ECO:0000313" key="10">
    <source>
        <dbReference type="Proteomes" id="UP000006793"/>
    </source>
</evidence>
<dbReference type="Pfam" id="PF08335">
    <property type="entry name" value="GlnD_UR_UTase"/>
    <property type="match status" value="2"/>
</dbReference>
<dbReference type="SUPFAM" id="SSF81301">
    <property type="entry name" value="Nucleotidyltransferase"/>
    <property type="match status" value="2"/>
</dbReference>
<keyword evidence="2 9" id="KW-0548">Nucleotidyltransferase</keyword>
<dbReference type="GO" id="GO:0005829">
    <property type="term" value="C:cytosol"/>
    <property type="evidence" value="ECO:0007669"/>
    <property type="project" value="TreeGrafter"/>
</dbReference>
<feature type="domain" description="PII-uridylyltransferase/Glutamine-synthetase adenylyltransferase" evidence="8">
    <location>
        <begin position="788"/>
        <end position="869"/>
    </location>
</feature>
<dbReference type="Pfam" id="PF03710">
    <property type="entry name" value="GlnE"/>
    <property type="match status" value="2"/>
</dbReference>
<feature type="domain" description="PII-uridylyltransferase/Glutamine-synthetase adenylyltransferase" evidence="8">
    <location>
        <begin position="291"/>
        <end position="430"/>
    </location>
</feature>
<dbReference type="eggNOG" id="COG1391">
    <property type="taxonomic scope" value="Bacteria"/>
</dbReference>
<dbReference type="InParanoid" id="F8ADY1"/>
<dbReference type="AlphaFoldDB" id="F8ADY1"/>
<dbReference type="InterPro" id="IPR023057">
    <property type="entry name" value="GlnE"/>
</dbReference>
<dbReference type="STRING" id="667014.Thein_1075"/>
<feature type="domain" description="Glutamate-ammonia ligase adenylyltransferase repeated" evidence="7">
    <location>
        <begin position="42"/>
        <end position="270"/>
    </location>
</feature>
<dbReference type="Gene3D" id="1.20.120.330">
    <property type="entry name" value="Nucleotidyltransferases domain 2"/>
    <property type="match status" value="2"/>
</dbReference>
<evidence type="ECO:0000256" key="5">
    <source>
        <dbReference type="ARBA" id="ARBA00022842"/>
    </source>
</evidence>
<keyword evidence="5" id="KW-0460">Magnesium</keyword>
<dbReference type="PANTHER" id="PTHR30621">
    <property type="entry name" value="GLUTAMINE SYNTHETASE ADENYLYLTRANSFERASE"/>
    <property type="match status" value="1"/>
</dbReference>
<dbReference type="HOGENOM" id="CLU_006233_1_0_0"/>
<feature type="domain" description="Glutamate-ammonia ligase adenylyltransferase repeated" evidence="7">
    <location>
        <begin position="583"/>
        <end position="752"/>
    </location>
</feature>
<keyword evidence="10" id="KW-1185">Reference proteome</keyword>
<evidence type="ECO:0000256" key="2">
    <source>
        <dbReference type="ARBA" id="ARBA00022695"/>
    </source>
</evidence>
<dbReference type="SUPFAM" id="SSF81593">
    <property type="entry name" value="Nucleotidyltransferase substrate binding subunit/domain"/>
    <property type="match status" value="2"/>
</dbReference>
<evidence type="ECO:0000256" key="3">
    <source>
        <dbReference type="ARBA" id="ARBA00022741"/>
    </source>
</evidence>
<dbReference type="GO" id="GO:0005524">
    <property type="term" value="F:ATP binding"/>
    <property type="evidence" value="ECO:0007669"/>
    <property type="project" value="UniProtKB-KW"/>
</dbReference>
<dbReference type="PATRIC" id="fig|667014.3.peg.1104"/>
<evidence type="ECO:0000259" key="7">
    <source>
        <dbReference type="Pfam" id="PF03710"/>
    </source>
</evidence>
<keyword evidence="1 9" id="KW-0808">Transferase</keyword>
<dbReference type="InterPro" id="IPR043519">
    <property type="entry name" value="NT_sf"/>
</dbReference>
<dbReference type="Proteomes" id="UP000006793">
    <property type="component" value="Chromosome"/>
</dbReference>
<dbReference type="GO" id="GO:0000820">
    <property type="term" value="P:regulation of glutamine family amino acid metabolic process"/>
    <property type="evidence" value="ECO:0007669"/>
    <property type="project" value="TreeGrafter"/>
</dbReference>
<proteinExistence type="predicted"/>
<dbReference type="FunCoup" id="F8ADY1">
    <property type="interactions" value="161"/>
</dbReference>
<dbReference type="PANTHER" id="PTHR30621:SF0">
    <property type="entry name" value="BIFUNCTIONAL GLUTAMINE SYNTHETASE ADENYLYLTRANSFERASE_ADENYLYL-REMOVING ENZYME"/>
    <property type="match status" value="1"/>
</dbReference>
<dbReference type="EMBL" id="CP002683">
    <property type="protein sequence ID" value="AEH44946.1"/>
    <property type="molecule type" value="Genomic_DNA"/>
</dbReference>
<reference evidence="10" key="1">
    <citation type="submission" date="2011-04" db="EMBL/GenBank/DDBJ databases">
        <title>The complete genome of Thermodesulfatator indicus DSM 15286.</title>
        <authorList>
            <person name="Lucas S."/>
            <person name="Copeland A."/>
            <person name="Lapidus A."/>
            <person name="Bruce D."/>
            <person name="Goodwin L."/>
            <person name="Pitluck S."/>
            <person name="Peters L."/>
            <person name="Kyrpides N."/>
            <person name="Mavromatis K."/>
            <person name="Pagani I."/>
            <person name="Ivanova N."/>
            <person name="Saunders L."/>
            <person name="Detter J.C."/>
            <person name="Tapia R."/>
            <person name="Han C."/>
            <person name="Land M."/>
            <person name="Hauser L."/>
            <person name="Markowitz V."/>
            <person name="Cheng J.-F."/>
            <person name="Hugenholtz P."/>
            <person name="Woyke T."/>
            <person name="Wu D."/>
            <person name="Spring S."/>
            <person name="Schroeder M."/>
            <person name="Brambilla E."/>
            <person name="Klenk H.-P."/>
            <person name="Eisen J.A."/>
        </authorList>
    </citation>
    <scope>NUCLEOTIDE SEQUENCE [LARGE SCALE GENOMIC DNA]</scope>
    <source>
        <strain evidence="10">DSM 15286 / JCM 11887 / CIR29812</strain>
    </source>
</reference>
<dbReference type="InterPro" id="IPR013546">
    <property type="entry name" value="PII_UdlTrfase/GS_AdlTrfase"/>
</dbReference>
<keyword evidence="4" id="KW-0067">ATP-binding</keyword>